<evidence type="ECO:0000313" key="11">
    <source>
        <dbReference type="Proteomes" id="UP001472677"/>
    </source>
</evidence>
<dbReference type="Pfam" id="PF22936">
    <property type="entry name" value="Pol_BBD"/>
    <property type="match status" value="1"/>
</dbReference>
<evidence type="ECO:0000256" key="6">
    <source>
        <dbReference type="SAM" id="Coils"/>
    </source>
</evidence>
<feature type="compositionally biased region" description="Basic and acidic residues" evidence="7">
    <location>
        <begin position="867"/>
        <end position="878"/>
    </location>
</feature>
<evidence type="ECO:0000313" key="10">
    <source>
        <dbReference type="EMBL" id="KAK8574792.1"/>
    </source>
</evidence>
<keyword evidence="1" id="KW-0645">Protease</keyword>
<name>A0ABR2F927_9ROSI</name>
<keyword evidence="5" id="KW-0862">Zinc</keyword>
<dbReference type="Pfam" id="PF00665">
    <property type="entry name" value="rve"/>
    <property type="match status" value="1"/>
</dbReference>
<evidence type="ECO:0000259" key="8">
    <source>
        <dbReference type="PROSITE" id="PS50158"/>
    </source>
</evidence>
<dbReference type="InterPro" id="IPR043502">
    <property type="entry name" value="DNA/RNA_pol_sf"/>
</dbReference>
<organism evidence="10 11">
    <name type="scientific">Hibiscus sabdariffa</name>
    <name type="common">roselle</name>
    <dbReference type="NCBI Taxonomy" id="183260"/>
    <lineage>
        <taxon>Eukaryota</taxon>
        <taxon>Viridiplantae</taxon>
        <taxon>Streptophyta</taxon>
        <taxon>Embryophyta</taxon>
        <taxon>Tracheophyta</taxon>
        <taxon>Spermatophyta</taxon>
        <taxon>Magnoliopsida</taxon>
        <taxon>eudicotyledons</taxon>
        <taxon>Gunneridae</taxon>
        <taxon>Pentapetalae</taxon>
        <taxon>rosids</taxon>
        <taxon>malvids</taxon>
        <taxon>Malvales</taxon>
        <taxon>Malvaceae</taxon>
        <taxon>Malvoideae</taxon>
        <taxon>Hibiscus</taxon>
    </lineage>
</organism>
<evidence type="ECO:0000256" key="1">
    <source>
        <dbReference type="ARBA" id="ARBA00022670"/>
    </source>
</evidence>
<sequence>MASTSTCFSMEEGQSISKPPFFNGANYPYWKNRMMLFIQSTDYLIWDVVLDGPFTPLKREGDTLVPKQRHEWNDEERRRVQMNAKAMHILFCALGPDEYAKMSSCSSAKEIWDKLEVTHEGTSEVKETKIGLLNLSYENFKMEPDEDIKKMFDRFSVIVNGLKGYGEIIPEDKLVRKLIYSLPESWDSKKTAIIEAKNLKTLKLDELMGSLLTHELMNQGKRDEEKKKEEKKEVEKKKIGIALKASLESDSSDEDDEEMAFLAKRFTRFMKSNRGRKFLRKGEFKNKNREEEKDQLICYECKKPGHIRTECPQLKKKSFGKKKKLKAHVATWSDEESSDEDEEEVANLCLMALDDEPKVTSNSSLCDLSYNELFETYEELQEVYDELVEKYKESILKNKKIISDLKNDKDSLYEANHNLELKIKSMQEDQKVLEKKNQDLHGLLSKVQEDHQKEVGDLKASLNKGEHCYKAKASSANSWYLDSGCSRHMTGDKSRFLEFKSKSGGVVTFGDNSKGNIEGIGSIGHRIGNIYMVHLDDIFVSNACFVASNEHDAWLWHRKLGHASMSVLEKLISKNLVRGLPEIKFSNDKICDACAKGKQHRTSFKSINDVSTSRVMQLIHMDLFGPIRTISLGGKSYAFVLVDDYSRYTWVLFLSTKDEALEKFITFTKVTQNDVGQMISHIRSDHGTEFQNLGFDNFCNENGISHNFSAPRTPQQNGVVERKNRTLEEMARTMICENNLPKYFWAEATNTSCYIINRVMIRPLLNKTPYEILRNKRPNISYFHPFGCKCFVLNNGKDNLGKFDAKSDEAIFLGYSLNSKAYRVFNKRTLVVEESMHVVFDDNLLPRKDSCDDDDVGILQSIGGEPSSKEDEVPTKEEETQDPPLEALKDMNLEEREVAYPRELNYVKGGEILGDPSKGVTTRASLKNTCHYVAFISCIEPKNIKEALNDDFWILAMQEELNQFDRSNVWTLVDRPHDKSTIGTKWVFRNKLDESGNIVRNKARLVAQGYTQEEGIDFDETYAPVARMEAIRMLLAFACHHEFKLFQMDVKSAFLNGFINEEVYVEQPPGFEDPKFPNHVFKLSKALYGLKQAPRAWYERLSNFLVEKGFNKGNVDTTLFIKNDGKDILVVQIYVDDIIFGSTNELLCQDFAKLMQGEFEMSMMGELSFFLGLQIKQRKDGIFINQAKYIKEKLKKFGMENMKPQATPMSSSIKLDKDEEGKCVDSKLYRSMIGSLLYLTASRPDIMFSVCLCARFQANPKESHLKAVKRIFRYLLDTPSLGLWYPRDSTFDLHAYSDADYGGCKIDRKSTSGTCQFLGNMLISWFSKKQNSVALSTTEAEYISAGSCCAQVLWMKQQLFDYGIDVGTIPIKCDNTSAICLTKNPIHHSRTKHIEIRHHFIRDHVSKDDIVLEYVDTLHQLADIFTKPLDKERFWTLRRDLGLMDLS</sequence>
<keyword evidence="5" id="KW-0863">Zinc-finger</keyword>
<protein>
    <recommendedName>
        <fullName evidence="12">Gag-pol polyprotein</fullName>
    </recommendedName>
</protein>
<dbReference type="Proteomes" id="UP001472677">
    <property type="component" value="Unassembled WGS sequence"/>
</dbReference>
<feature type="domain" description="Integrase catalytic" evidence="9">
    <location>
        <begin position="610"/>
        <end position="777"/>
    </location>
</feature>
<dbReference type="InterPro" id="IPR012337">
    <property type="entry name" value="RNaseH-like_sf"/>
</dbReference>
<dbReference type="PROSITE" id="PS50158">
    <property type="entry name" value="ZF_CCHC"/>
    <property type="match status" value="1"/>
</dbReference>
<dbReference type="InterPro" id="IPR001878">
    <property type="entry name" value="Znf_CCHC"/>
</dbReference>
<feature type="domain" description="CCHC-type" evidence="8">
    <location>
        <begin position="298"/>
        <end position="313"/>
    </location>
</feature>
<keyword evidence="4" id="KW-0378">Hydrolase</keyword>
<dbReference type="SUPFAM" id="SSF56672">
    <property type="entry name" value="DNA/RNA polymerases"/>
    <property type="match status" value="1"/>
</dbReference>
<dbReference type="Pfam" id="PF14223">
    <property type="entry name" value="Retrotran_gag_2"/>
    <property type="match status" value="1"/>
</dbReference>
<proteinExistence type="predicted"/>
<keyword evidence="11" id="KW-1185">Reference proteome</keyword>
<evidence type="ECO:0000256" key="5">
    <source>
        <dbReference type="PROSITE-ProRule" id="PRU00047"/>
    </source>
</evidence>
<dbReference type="Gene3D" id="4.10.60.10">
    <property type="entry name" value="Zinc finger, CCHC-type"/>
    <property type="match status" value="1"/>
</dbReference>
<feature type="coiled-coil region" evidence="6">
    <location>
        <begin position="370"/>
        <end position="436"/>
    </location>
</feature>
<evidence type="ECO:0008006" key="12">
    <source>
        <dbReference type="Google" id="ProtNLM"/>
    </source>
</evidence>
<gene>
    <name evidence="10" type="ORF">V6N12_062474</name>
</gene>
<dbReference type="SUPFAM" id="SSF57756">
    <property type="entry name" value="Retrovirus zinc finger-like domains"/>
    <property type="match status" value="1"/>
</dbReference>
<dbReference type="CDD" id="cd09272">
    <property type="entry name" value="RNase_HI_RT_Ty1"/>
    <property type="match status" value="1"/>
</dbReference>
<dbReference type="InterPro" id="IPR001584">
    <property type="entry name" value="Integrase_cat-core"/>
</dbReference>
<dbReference type="InterPro" id="IPR013103">
    <property type="entry name" value="RVT_2"/>
</dbReference>
<accession>A0ABR2F927</accession>
<evidence type="ECO:0000256" key="4">
    <source>
        <dbReference type="ARBA" id="ARBA00022801"/>
    </source>
</evidence>
<dbReference type="InterPro" id="IPR036397">
    <property type="entry name" value="RNaseH_sf"/>
</dbReference>
<keyword evidence="2" id="KW-0479">Metal-binding</keyword>
<evidence type="ECO:0000256" key="2">
    <source>
        <dbReference type="ARBA" id="ARBA00022723"/>
    </source>
</evidence>
<dbReference type="Pfam" id="PF13976">
    <property type="entry name" value="gag_pre-integrs"/>
    <property type="match status" value="1"/>
</dbReference>
<dbReference type="Pfam" id="PF07727">
    <property type="entry name" value="RVT_2"/>
    <property type="match status" value="1"/>
</dbReference>
<dbReference type="InterPro" id="IPR039537">
    <property type="entry name" value="Retrotran_Ty1/copia-like"/>
</dbReference>
<dbReference type="InterPro" id="IPR054722">
    <property type="entry name" value="PolX-like_BBD"/>
</dbReference>
<dbReference type="InterPro" id="IPR025724">
    <property type="entry name" value="GAG-pre-integrase_dom"/>
</dbReference>
<dbReference type="SUPFAM" id="SSF53098">
    <property type="entry name" value="Ribonuclease H-like"/>
    <property type="match status" value="1"/>
</dbReference>
<reference evidence="10 11" key="1">
    <citation type="journal article" date="2024" name="G3 (Bethesda)">
        <title>Genome assembly of Hibiscus sabdariffa L. provides insights into metabolisms of medicinal natural products.</title>
        <authorList>
            <person name="Kim T."/>
        </authorList>
    </citation>
    <scope>NUCLEOTIDE SEQUENCE [LARGE SCALE GENOMIC DNA]</scope>
    <source>
        <strain evidence="10">TK-2024</strain>
        <tissue evidence="10">Old leaves</tissue>
    </source>
</reference>
<dbReference type="Gene3D" id="3.30.420.10">
    <property type="entry name" value="Ribonuclease H-like superfamily/Ribonuclease H"/>
    <property type="match status" value="1"/>
</dbReference>
<dbReference type="PROSITE" id="PS50994">
    <property type="entry name" value="INTEGRASE"/>
    <property type="match status" value="1"/>
</dbReference>
<keyword evidence="6" id="KW-0175">Coiled coil</keyword>
<dbReference type="SMART" id="SM00343">
    <property type="entry name" value="ZnF_C2HC"/>
    <property type="match status" value="1"/>
</dbReference>
<dbReference type="Pfam" id="PF25597">
    <property type="entry name" value="SH3_retrovirus"/>
    <property type="match status" value="1"/>
</dbReference>
<dbReference type="PANTHER" id="PTHR42648:SF21">
    <property type="entry name" value="CYSTEINE-RICH RLK (RECEPTOR-LIKE PROTEIN KINASE) 8"/>
    <property type="match status" value="1"/>
</dbReference>
<dbReference type="EMBL" id="JBBPBM010000007">
    <property type="protein sequence ID" value="KAK8574792.1"/>
    <property type="molecule type" value="Genomic_DNA"/>
</dbReference>
<comment type="caution">
    <text evidence="10">The sequence shown here is derived from an EMBL/GenBank/DDBJ whole genome shotgun (WGS) entry which is preliminary data.</text>
</comment>
<evidence type="ECO:0000256" key="7">
    <source>
        <dbReference type="SAM" id="MobiDB-lite"/>
    </source>
</evidence>
<dbReference type="InterPro" id="IPR057670">
    <property type="entry name" value="SH3_retrovirus"/>
</dbReference>
<dbReference type="PANTHER" id="PTHR42648">
    <property type="entry name" value="TRANSPOSASE, PUTATIVE-RELATED"/>
    <property type="match status" value="1"/>
</dbReference>
<evidence type="ECO:0000259" key="9">
    <source>
        <dbReference type="PROSITE" id="PS50994"/>
    </source>
</evidence>
<dbReference type="Pfam" id="PF00098">
    <property type="entry name" value="zf-CCHC"/>
    <property type="match status" value="1"/>
</dbReference>
<evidence type="ECO:0000256" key="3">
    <source>
        <dbReference type="ARBA" id="ARBA00022750"/>
    </source>
</evidence>
<keyword evidence="3" id="KW-0064">Aspartyl protease</keyword>
<feature type="region of interest" description="Disordered" evidence="7">
    <location>
        <begin position="860"/>
        <end position="885"/>
    </location>
</feature>
<dbReference type="InterPro" id="IPR036875">
    <property type="entry name" value="Znf_CCHC_sf"/>
</dbReference>